<gene>
    <name evidence="2" type="ORF">WN51_07763</name>
</gene>
<keyword evidence="1" id="KW-0812">Transmembrane</keyword>
<evidence type="ECO:0000313" key="3">
    <source>
        <dbReference type="Proteomes" id="UP000053105"/>
    </source>
</evidence>
<name>A0A0M9A6Q7_9HYME</name>
<proteinExistence type="predicted"/>
<evidence type="ECO:0000256" key="1">
    <source>
        <dbReference type="SAM" id="Phobius"/>
    </source>
</evidence>
<accession>A0A0M9A6Q7</accession>
<dbReference type="Proteomes" id="UP000053105">
    <property type="component" value="Unassembled WGS sequence"/>
</dbReference>
<protein>
    <submittedName>
        <fullName evidence="2">Uncharacterized protein</fullName>
    </submittedName>
</protein>
<organism evidence="2 3">
    <name type="scientific">Melipona quadrifasciata</name>
    <dbReference type="NCBI Taxonomy" id="166423"/>
    <lineage>
        <taxon>Eukaryota</taxon>
        <taxon>Metazoa</taxon>
        <taxon>Ecdysozoa</taxon>
        <taxon>Arthropoda</taxon>
        <taxon>Hexapoda</taxon>
        <taxon>Insecta</taxon>
        <taxon>Pterygota</taxon>
        <taxon>Neoptera</taxon>
        <taxon>Endopterygota</taxon>
        <taxon>Hymenoptera</taxon>
        <taxon>Apocrita</taxon>
        <taxon>Aculeata</taxon>
        <taxon>Apoidea</taxon>
        <taxon>Anthophila</taxon>
        <taxon>Apidae</taxon>
        <taxon>Melipona</taxon>
    </lineage>
</organism>
<feature type="transmembrane region" description="Helical" evidence="1">
    <location>
        <begin position="180"/>
        <end position="200"/>
    </location>
</feature>
<evidence type="ECO:0000313" key="2">
    <source>
        <dbReference type="EMBL" id="KOX78357.1"/>
    </source>
</evidence>
<keyword evidence="3" id="KW-1185">Reference proteome</keyword>
<keyword evidence="1" id="KW-0472">Membrane</keyword>
<dbReference type="AlphaFoldDB" id="A0A0M9A6Q7"/>
<keyword evidence="1" id="KW-1133">Transmembrane helix</keyword>
<dbReference type="EMBL" id="KQ435724">
    <property type="protein sequence ID" value="KOX78357.1"/>
    <property type="molecule type" value="Genomic_DNA"/>
</dbReference>
<sequence length="252" mass="29237">MRESTTARKHNTRKETEHYLYPVFRRGLNSRIDVLTLLRGQTKEVVDLTISHKPRIKNVSSHLHFYHVFEQNISNGTSSIKIQELNRHCRMKVFFNSSTVGFNKMKNNSTGSRYGRKSSALSVTHGGSRAYKWPTLATRMEECLERKRLEFIFPEKLEIMRRFSVLLRKKNKKRKGNKRAVYFILLYLGVCVSDCSLFEAGTKKACRVNCDHDASRRIYVEGGNELPATRIRICYSHSVIFEGVTYTFAQNA</sequence>
<reference evidence="2 3" key="1">
    <citation type="submission" date="2015-07" db="EMBL/GenBank/DDBJ databases">
        <title>The genome of Melipona quadrifasciata.</title>
        <authorList>
            <person name="Pan H."/>
            <person name="Kapheim K."/>
        </authorList>
    </citation>
    <scope>NUCLEOTIDE SEQUENCE [LARGE SCALE GENOMIC DNA]</scope>
    <source>
        <strain evidence="2">0111107301</strain>
        <tissue evidence="2">Whole body</tissue>
    </source>
</reference>